<gene>
    <name evidence="6" type="ORF">FHS55_000563</name>
</gene>
<dbReference type="PANTHER" id="PTHR47506:SF1">
    <property type="entry name" value="HTH-TYPE TRANSCRIPTIONAL REGULATOR YJDC"/>
    <property type="match status" value="1"/>
</dbReference>
<protein>
    <submittedName>
        <fullName evidence="6">AcrR family transcriptional regulator</fullName>
    </submittedName>
</protein>
<dbReference type="Pfam" id="PF00440">
    <property type="entry name" value="TetR_N"/>
    <property type="match status" value="1"/>
</dbReference>
<dbReference type="InterPro" id="IPR036271">
    <property type="entry name" value="Tet_transcr_reg_TetR-rel_C_sf"/>
</dbReference>
<organism evidence="6 7">
    <name type="scientific">Ancylobacter tetraedralis</name>
    <dbReference type="NCBI Taxonomy" id="217068"/>
    <lineage>
        <taxon>Bacteria</taxon>
        <taxon>Pseudomonadati</taxon>
        <taxon>Pseudomonadota</taxon>
        <taxon>Alphaproteobacteria</taxon>
        <taxon>Hyphomicrobiales</taxon>
        <taxon>Xanthobacteraceae</taxon>
        <taxon>Ancylobacter</taxon>
    </lineage>
</organism>
<keyword evidence="3" id="KW-0804">Transcription</keyword>
<feature type="DNA-binding region" description="H-T-H motif" evidence="4">
    <location>
        <begin position="21"/>
        <end position="40"/>
    </location>
</feature>
<keyword evidence="2 4" id="KW-0238">DNA-binding</keyword>
<evidence type="ECO:0000259" key="5">
    <source>
        <dbReference type="PROSITE" id="PS50977"/>
    </source>
</evidence>
<evidence type="ECO:0000313" key="7">
    <source>
        <dbReference type="Proteomes" id="UP000533469"/>
    </source>
</evidence>
<feature type="domain" description="HTH tetR-type" evidence="5">
    <location>
        <begin position="1"/>
        <end position="58"/>
    </location>
</feature>
<reference evidence="6 7" key="1">
    <citation type="submission" date="2020-08" db="EMBL/GenBank/DDBJ databases">
        <title>Genomic Encyclopedia of Type Strains, Phase IV (KMG-IV): sequencing the most valuable type-strain genomes for metagenomic binning, comparative biology and taxonomic classification.</title>
        <authorList>
            <person name="Goeker M."/>
        </authorList>
    </citation>
    <scope>NUCLEOTIDE SEQUENCE [LARGE SCALE GENOMIC DNA]</scope>
    <source>
        <strain evidence="6 7">DSM 5895</strain>
    </source>
</reference>
<dbReference type="InterPro" id="IPR009057">
    <property type="entry name" value="Homeodomain-like_sf"/>
</dbReference>
<evidence type="ECO:0000313" key="6">
    <source>
        <dbReference type="EMBL" id="MBB3769977.1"/>
    </source>
</evidence>
<comment type="caution">
    <text evidence="6">The sequence shown here is derived from an EMBL/GenBank/DDBJ whole genome shotgun (WGS) entry which is preliminary data.</text>
</comment>
<evidence type="ECO:0000256" key="3">
    <source>
        <dbReference type="ARBA" id="ARBA00023163"/>
    </source>
</evidence>
<dbReference type="PROSITE" id="PS50977">
    <property type="entry name" value="HTH_TETR_2"/>
    <property type="match status" value="1"/>
</dbReference>
<dbReference type="Gene3D" id="1.10.357.10">
    <property type="entry name" value="Tetracycline Repressor, domain 2"/>
    <property type="match status" value="1"/>
</dbReference>
<dbReference type="AlphaFoldDB" id="A0A839Z8T9"/>
<dbReference type="SUPFAM" id="SSF46689">
    <property type="entry name" value="Homeodomain-like"/>
    <property type="match status" value="1"/>
</dbReference>
<dbReference type="Pfam" id="PF16925">
    <property type="entry name" value="TetR_C_13"/>
    <property type="match status" value="1"/>
</dbReference>
<evidence type="ECO:0000256" key="2">
    <source>
        <dbReference type="ARBA" id="ARBA00023125"/>
    </source>
</evidence>
<dbReference type="SUPFAM" id="SSF48498">
    <property type="entry name" value="Tetracyclin repressor-like, C-terminal domain"/>
    <property type="match status" value="1"/>
</dbReference>
<dbReference type="PANTHER" id="PTHR47506">
    <property type="entry name" value="TRANSCRIPTIONAL REGULATORY PROTEIN"/>
    <property type="match status" value="1"/>
</dbReference>
<dbReference type="PRINTS" id="PR00455">
    <property type="entry name" value="HTHTETR"/>
</dbReference>
<dbReference type="EMBL" id="JACICD010000001">
    <property type="protein sequence ID" value="MBB3769977.1"/>
    <property type="molecule type" value="Genomic_DNA"/>
</dbReference>
<dbReference type="Gene3D" id="1.10.10.60">
    <property type="entry name" value="Homeodomain-like"/>
    <property type="match status" value="1"/>
</dbReference>
<sequence>MEEALDAALGVFWRQGFEGTSYADLVAATGVERPALYSAFGNKEALFLKALDRYGSHYGNYVWEAVNLETARAVATRVLKGAVELNTRFADRTGCFGINGALAGSDDSEASRQALIKWRADGEAVLRDRFERAKNEGDLPADADASVLAAYILAVAHGMAVQAKAGFSRERLTAIARQALCAWPQA</sequence>
<dbReference type="Proteomes" id="UP000533469">
    <property type="component" value="Unassembled WGS sequence"/>
</dbReference>
<evidence type="ECO:0000256" key="1">
    <source>
        <dbReference type="ARBA" id="ARBA00023015"/>
    </source>
</evidence>
<evidence type="ECO:0000256" key="4">
    <source>
        <dbReference type="PROSITE-ProRule" id="PRU00335"/>
    </source>
</evidence>
<name>A0A839Z8T9_9HYPH</name>
<dbReference type="GO" id="GO:0003677">
    <property type="term" value="F:DNA binding"/>
    <property type="evidence" value="ECO:0007669"/>
    <property type="project" value="UniProtKB-UniRule"/>
</dbReference>
<keyword evidence="1" id="KW-0805">Transcription regulation</keyword>
<accession>A0A839Z8T9</accession>
<dbReference type="InterPro" id="IPR011075">
    <property type="entry name" value="TetR_C"/>
</dbReference>
<proteinExistence type="predicted"/>
<dbReference type="InterPro" id="IPR001647">
    <property type="entry name" value="HTH_TetR"/>
</dbReference>
<keyword evidence="7" id="KW-1185">Reference proteome</keyword>